<dbReference type="InterPro" id="IPR036291">
    <property type="entry name" value="NAD(P)-bd_dom_sf"/>
</dbReference>
<accession>A0A0F2T9C0</accession>
<proteinExistence type="predicted"/>
<dbReference type="AlphaFoldDB" id="A0A0F2T9C0"/>
<sequence>MGYATVEIDERDCLVAFGDADLVALAADALRRSALGADQPDARRGSRLAATEHPERVMLHDERVGGVCLLPRAVLRSLAVAAMAALAARELLAARVATAAVIGTGAPVAGLLTALVNHVVNLGEVALWPSHGEQGWPTPKLTAHAADRGLMLSRPVELERALLGTDLVVLAPGLPEATYRKVELGMLARGAVLINATGEQPAESLTRAVGRILVDDLSAARERTAVPVRAGYRVAPEPMALGEQLCRPRAGWEFAGESVLVDLRGVPGLEVALASRLYEIALVRGLGVVRHGLLGSKGGQLCAPTPGMN</sequence>
<reference evidence="1 2" key="1">
    <citation type="submission" date="2015-02" db="EMBL/GenBank/DDBJ databases">
        <authorList>
            <person name="Ju K.-S."/>
            <person name="Doroghazi J.R."/>
            <person name="Metcalf W."/>
        </authorList>
    </citation>
    <scope>NUCLEOTIDE SEQUENCE [LARGE SCALE GENOMIC DNA]</scope>
    <source>
        <strain evidence="1 2">ATCC 31215</strain>
    </source>
</reference>
<keyword evidence="2" id="KW-1185">Reference proteome</keyword>
<dbReference type="Proteomes" id="UP000033699">
    <property type="component" value="Unassembled WGS sequence"/>
</dbReference>
<gene>
    <name evidence="1" type="ORF">VM95_29915</name>
</gene>
<comment type="caution">
    <text evidence="1">The sequence shown here is derived from an EMBL/GenBank/DDBJ whole genome shotgun (WGS) entry which is preliminary data.</text>
</comment>
<evidence type="ECO:0000313" key="1">
    <source>
        <dbReference type="EMBL" id="KJS58991.1"/>
    </source>
</evidence>
<dbReference type="OrthoDB" id="9822797at2"/>
<dbReference type="PATRIC" id="fig|359131.3.peg.7483"/>
<dbReference type="SUPFAM" id="SSF51735">
    <property type="entry name" value="NAD(P)-binding Rossmann-fold domains"/>
    <property type="match status" value="1"/>
</dbReference>
<organism evidence="1 2">
    <name type="scientific">Streptomyces rubellomurinus (strain ATCC 31215)</name>
    <dbReference type="NCBI Taxonomy" id="359131"/>
    <lineage>
        <taxon>Bacteria</taxon>
        <taxon>Bacillati</taxon>
        <taxon>Actinomycetota</taxon>
        <taxon>Actinomycetes</taxon>
        <taxon>Kitasatosporales</taxon>
        <taxon>Streptomycetaceae</taxon>
        <taxon>Streptomyces</taxon>
    </lineage>
</organism>
<evidence type="ECO:0008006" key="3">
    <source>
        <dbReference type="Google" id="ProtNLM"/>
    </source>
</evidence>
<evidence type="ECO:0000313" key="2">
    <source>
        <dbReference type="Proteomes" id="UP000033699"/>
    </source>
</evidence>
<name>A0A0F2T9C0_STRR3</name>
<protein>
    <recommendedName>
        <fullName evidence="3">Ornithine cyclodeaminase</fullName>
    </recommendedName>
</protein>
<dbReference type="InterPro" id="IPR023401">
    <property type="entry name" value="ODC_N"/>
</dbReference>
<dbReference type="Gene3D" id="3.40.50.720">
    <property type="entry name" value="NAD(P)-binding Rossmann-like Domain"/>
    <property type="match status" value="1"/>
</dbReference>
<dbReference type="RefSeq" id="WP_045702636.1">
    <property type="nucleotide sequence ID" value="NZ_JZKH01000083.1"/>
</dbReference>
<dbReference type="Gene3D" id="3.30.1780.10">
    <property type="entry name" value="ornithine cyclodeaminase, domain 1"/>
    <property type="match status" value="1"/>
</dbReference>
<dbReference type="EMBL" id="JZKH01000083">
    <property type="protein sequence ID" value="KJS58991.1"/>
    <property type="molecule type" value="Genomic_DNA"/>
</dbReference>